<evidence type="ECO:0000256" key="5">
    <source>
        <dbReference type="ARBA" id="ARBA00019220"/>
    </source>
</evidence>
<evidence type="ECO:0000256" key="11">
    <source>
        <dbReference type="PIRSR" id="PIRSR000524-1"/>
    </source>
</evidence>
<comment type="catalytic activity">
    <reaction evidence="10">
        <text>glyoxylate + L-alanine = glycine + pyruvate</text>
        <dbReference type="Rhea" id="RHEA:24248"/>
        <dbReference type="ChEBI" id="CHEBI:15361"/>
        <dbReference type="ChEBI" id="CHEBI:36655"/>
        <dbReference type="ChEBI" id="CHEBI:57305"/>
        <dbReference type="ChEBI" id="CHEBI:57972"/>
        <dbReference type="EC" id="2.6.1.44"/>
    </reaction>
    <physiologicalReaction direction="left-to-right" evidence="10">
        <dbReference type="Rhea" id="RHEA:24249"/>
    </physiologicalReaction>
</comment>
<feature type="non-terminal residue" evidence="16">
    <location>
        <position position="1"/>
    </location>
</feature>
<accession>A0A7K8IWS8</accession>
<evidence type="ECO:0000313" key="17">
    <source>
        <dbReference type="Proteomes" id="UP000541605"/>
    </source>
</evidence>
<proteinExistence type="inferred from homology"/>
<organism evidence="16 17">
    <name type="scientific">Chaetorhynchus papuensis</name>
    <name type="common">pygmy drongo</name>
    <dbReference type="NCBI Taxonomy" id="254446"/>
    <lineage>
        <taxon>Eukaryota</taxon>
        <taxon>Metazoa</taxon>
        <taxon>Chordata</taxon>
        <taxon>Craniata</taxon>
        <taxon>Vertebrata</taxon>
        <taxon>Euteleostomi</taxon>
        <taxon>Archelosauria</taxon>
        <taxon>Archosauria</taxon>
        <taxon>Dinosauria</taxon>
        <taxon>Saurischia</taxon>
        <taxon>Theropoda</taxon>
        <taxon>Coelurosauria</taxon>
        <taxon>Aves</taxon>
        <taxon>Neognathae</taxon>
        <taxon>Neoaves</taxon>
        <taxon>Telluraves</taxon>
        <taxon>Australaves</taxon>
        <taxon>Passeriformes</taxon>
        <taxon>Rhipiduridae</taxon>
        <taxon>Chaetorhynchus</taxon>
    </lineage>
</organism>
<gene>
    <name evidence="16" type="primary">Agxt</name>
    <name evidence="16" type="ORF">CHAPAP_R14977</name>
</gene>
<dbReference type="Pfam" id="PF00266">
    <property type="entry name" value="Aminotran_5"/>
    <property type="match status" value="1"/>
</dbReference>
<dbReference type="Gene3D" id="3.40.640.10">
    <property type="entry name" value="Type I PLP-dependent aspartate aminotransferase-like (Major domain)"/>
    <property type="match status" value="1"/>
</dbReference>
<dbReference type="GO" id="GO:0004760">
    <property type="term" value="F:L-serine-pyruvate transaminase activity"/>
    <property type="evidence" value="ECO:0007669"/>
    <property type="project" value="UniProtKB-EC"/>
</dbReference>
<keyword evidence="6" id="KW-0032">Aminotransferase</keyword>
<dbReference type="Gene3D" id="3.90.1150.10">
    <property type="entry name" value="Aspartate Aminotransferase, domain 1"/>
    <property type="match status" value="1"/>
</dbReference>
<dbReference type="PROSITE" id="PS00595">
    <property type="entry name" value="AA_TRANSFER_CLASS_5"/>
    <property type="match status" value="1"/>
</dbReference>
<dbReference type="InterPro" id="IPR024169">
    <property type="entry name" value="SP_NH2Trfase/AEP_transaminase"/>
</dbReference>
<dbReference type="CDD" id="cd06451">
    <property type="entry name" value="AGAT_like"/>
    <property type="match status" value="1"/>
</dbReference>
<evidence type="ECO:0000256" key="3">
    <source>
        <dbReference type="ARBA" id="ARBA00013027"/>
    </source>
</evidence>
<evidence type="ECO:0000256" key="12">
    <source>
        <dbReference type="PIRSR" id="PIRSR000524-50"/>
    </source>
</evidence>
<reference evidence="16 17" key="1">
    <citation type="submission" date="2019-09" db="EMBL/GenBank/DDBJ databases">
        <title>Bird 10,000 Genomes (B10K) Project - Family phase.</title>
        <authorList>
            <person name="Zhang G."/>
        </authorList>
    </citation>
    <scope>NUCLEOTIDE SEQUENCE [LARGE SCALE GENOMIC DNA]</scope>
    <source>
        <strain evidence="16">B10K-CU-031-19</strain>
        <tissue evidence="16">Muscle</tissue>
    </source>
</reference>
<dbReference type="FunFam" id="3.90.1150.10:FF:000039">
    <property type="entry name" value="Serine--pyruvate aminotransferase"/>
    <property type="match status" value="1"/>
</dbReference>
<dbReference type="SUPFAM" id="SSF53383">
    <property type="entry name" value="PLP-dependent transferases"/>
    <property type="match status" value="1"/>
</dbReference>
<dbReference type="EC" id="2.6.1.51" evidence="3"/>
<feature type="modified residue" description="N6-(pyridoxal phosphate)lysine" evidence="12">
    <location>
        <position position="214"/>
    </location>
</feature>
<protein>
    <recommendedName>
        <fullName evidence="5">Alanine--glyoxylate aminotransferase</fullName>
        <ecNumber evidence="4">2.6.1.44</ecNumber>
        <ecNumber evidence="3">2.6.1.51</ecNumber>
    </recommendedName>
</protein>
<comment type="cofactor">
    <cofactor evidence="1 12 14">
        <name>pyridoxal 5'-phosphate</name>
        <dbReference type="ChEBI" id="CHEBI:597326"/>
    </cofactor>
</comment>
<feature type="domain" description="Aminotransferase class V" evidence="15">
    <location>
        <begin position="45"/>
        <end position="381"/>
    </location>
</feature>
<dbReference type="InterPro" id="IPR020578">
    <property type="entry name" value="Aminotrans_V_PyrdxlP_BS"/>
</dbReference>
<dbReference type="FunFam" id="3.40.640.10:FF:000027">
    <property type="entry name" value="Serine--pyruvate aminotransferase, mitochondrial"/>
    <property type="match status" value="1"/>
</dbReference>
<evidence type="ECO:0000256" key="2">
    <source>
        <dbReference type="ARBA" id="ARBA00009236"/>
    </source>
</evidence>
<dbReference type="EC" id="2.6.1.44" evidence="4"/>
<keyword evidence="17" id="KW-1185">Reference proteome</keyword>
<evidence type="ECO:0000256" key="14">
    <source>
        <dbReference type="RuleBase" id="RU004504"/>
    </source>
</evidence>
<evidence type="ECO:0000256" key="9">
    <source>
        <dbReference type="ARBA" id="ARBA00033634"/>
    </source>
</evidence>
<evidence type="ECO:0000256" key="6">
    <source>
        <dbReference type="ARBA" id="ARBA00022576"/>
    </source>
</evidence>
<dbReference type="Proteomes" id="UP000541605">
    <property type="component" value="Unassembled WGS sequence"/>
</dbReference>
<dbReference type="InterPro" id="IPR015422">
    <property type="entry name" value="PyrdxlP-dep_Trfase_small"/>
</dbReference>
<comment type="catalytic activity">
    <reaction evidence="9">
        <text>L-serine + pyruvate = 3-hydroxypyruvate + L-alanine</text>
        <dbReference type="Rhea" id="RHEA:22852"/>
        <dbReference type="ChEBI" id="CHEBI:15361"/>
        <dbReference type="ChEBI" id="CHEBI:17180"/>
        <dbReference type="ChEBI" id="CHEBI:33384"/>
        <dbReference type="ChEBI" id="CHEBI:57972"/>
        <dbReference type="EC" id="2.6.1.51"/>
    </reaction>
    <physiologicalReaction direction="left-to-right" evidence="9">
        <dbReference type="Rhea" id="RHEA:22853"/>
    </physiologicalReaction>
</comment>
<dbReference type="EMBL" id="VWYX01000762">
    <property type="protein sequence ID" value="NXD97046.1"/>
    <property type="molecule type" value="Genomic_DNA"/>
</dbReference>
<dbReference type="PANTHER" id="PTHR21152:SF40">
    <property type="entry name" value="ALANINE--GLYOXYLATE AMINOTRANSFERASE"/>
    <property type="match status" value="1"/>
</dbReference>
<dbReference type="AlphaFoldDB" id="A0A7K8IWS8"/>
<sequence>MATSLLRVPPPQELLRPLAVPERLLLGPGPSNVPSRIQAAGGRQLLGHMHPEVLQVMDEIKAGTQYAFQTQNRLTLAISGSGHCAMEAALFNLLEPGDAVLVAINGIWGQRAADIARRLGMLGAARGHGRAEGTGLEGRTPRFAVPGLVQHKPLVLFITHGESSTGVLQPLEGLGELCHRHGCLLLVDAVASLGGAPIFMDQQEIDVLYSGSQKVLNAPPGSAPISFSERAREKLLKRKTKPPSFYLDMGWLANYWGCDGEPRRYHHTAPINSFFSLREGLAVLAELGLESSWERHRAVCTQLCQGLLDLGLELFVKEEKARLPTITTVRVPEGYNWKDITAFLMDNHGIEIAGGLGPTVGKVLRIGLMGCNSTSANVERVLRALRDALNRCHRSRL</sequence>
<evidence type="ECO:0000313" key="16">
    <source>
        <dbReference type="EMBL" id="NXD97046.1"/>
    </source>
</evidence>
<evidence type="ECO:0000256" key="4">
    <source>
        <dbReference type="ARBA" id="ARBA00013049"/>
    </source>
</evidence>
<keyword evidence="8 12" id="KW-0663">Pyridoxal phosphate</keyword>
<dbReference type="PIRSF" id="PIRSF000524">
    <property type="entry name" value="SPT"/>
    <property type="match status" value="1"/>
</dbReference>
<evidence type="ECO:0000256" key="7">
    <source>
        <dbReference type="ARBA" id="ARBA00022679"/>
    </source>
</evidence>
<name>A0A7K8IWS8_9PASS</name>
<evidence type="ECO:0000256" key="10">
    <source>
        <dbReference type="ARBA" id="ARBA00033660"/>
    </source>
</evidence>
<keyword evidence="7" id="KW-0808">Transferase</keyword>
<dbReference type="GO" id="GO:0008453">
    <property type="term" value="F:alanine-glyoxylate transaminase activity"/>
    <property type="evidence" value="ECO:0007669"/>
    <property type="project" value="UniProtKB-EC"/>
</dbReference>
<evidence type="ECO:0000256" key="1">
    <source>
        <dbReference type="ARBA" id="ARBA00001933"/>
    </source>
</evidence>
<comment type="caution">
    <text evidence="16">The sequence shown here is derived from an EMBL/GenBank/DDBJ whole genome shotgun (WGS) entry which is preliminary data.</text>
</comment>
<feature type="binding site" evidence="11">
    <location>
        <position position="365"/>
    </location>
    <ligand>
        <name>substrate</name>
    </ligand>
</feature>
<feature type="non-terminal residue" evidence="16">
    <location>
        <position position="397"/>
    </location>
</feature>
<dbReference type="InterPro" id="IPR015424">
    <property type="entry name" value="PyrdxlP-dep_Trfase"/>
</dbReference>
<dbReference type="InterPro" id="IPR015421">
    <property type="entry name" value="PyrdxlP-dep_Trfase_major"/>
</dbReference>
<dbReference type="PANTHER" id="PTHR21152">
    <property type="entry name" value="AMINOTRANSFERASE CLASS V"/>
    <property type="match status" value="1"/>
</dbReference>
<dbReference type="GO" id="GO:0005777">
    <property type="term" value="C:peroxisome"/>
    <property type="evidence" value="ECO:0007669"/>
    <property type="project" value="TreeGrafter"/>
</dbReference>
<dbReference type="GO" id="GO:0019265">
    <property type="term" value="P:glycine biosynthetic process, by transamination of glyoxylate"/>
    <property type="evidence" value="ECO:0007669"/>
    <property type="project" value="TreeGrafter"/>
</dbReference>
<dbReference type="InterPro" id="IPR000192">
    <property type="entry name" value="Aminotrans_V_dom"/>
</dbReference>
<evidence type="ECO:0000256" key="8">
    <source>
        <dbReference type="ARBA" id="ARBA00022898"/>
    </source>
</evidence>
<comment type="similarity">
    <text evidence="2 13">Belongs to the class-V pyridoxal-phosphate-dependent aminotransferase family.</text>
</comment>
<evidence type="ECO:0000256" key="13">
    <source>
        <dbReference type="RuleBase" id="RU004075"/>
    </source>
</evidence>
<evidence type="ECO:0000259" key="15">
    <source>
        <dbReference type="Pfam" id="PF00266"/>
    </source>
</evidence>